<evidence type="ECO:0000313" key="5">
    <source>
        <dbReference type="EMBL" id="RMI35469.1"/>
    </source>
</evidence>
<comment type="caution">
    <text evidence="5">The sequence shown here is derived from an EMBL/GenBank/DDBJ whole genome shotgun (WGS) entry which is preliminary data.</text>
</comment>
<dbReference type="SUPFAM" id="SSF46689">
    <property type="entry name" value="Homeodomain-like"/>
    <property type="match status" value="1"/>
</dbReference>
<evidence type="ECO:0000259" key="4">
    <source>
        <dbReference type="PROSITE" id="PS01124"/>
    </source>
</evidence>
<dbReference type="GO" id="GO:0005829">
    <property type="term" value="C:cytosol"/>
    <property type="evidence" value="ECO:0007669"/>
    <property type="project" value="TreeGrafter"/>
</dbReference>
<reference evidence="5 6" key="1">
    <citation type="submission" date="2018-10" db="EMBL/GenBank/DDBJ databases">
        <title>Isolation from cow dung.</title>
        <authorList>
            <person name="Ling L."/>
        </authorList>
    </citation>
    <scope>NUCLEOTIDE SEQUENCE [LARGE SCALE GENOMIC DNA]</scope>
    <source>
        <strain evidence="5 6">NEAU-LL90</strain>
    </source>
</reference>
<sequence length="346" mass="37966">MLDGTVPTRIAGLIHATALRAGVAPPQLAAIDPQVDPAVFTVDTLRVPTEWAWRAWELIAAAAGPGSGLLATEAAGRGGLHVWDYLFTSAPTLAQSLRVVVELRTVVTDPAVGWEVIESGGLLTIREAAPIEPEHVLAPIEEFMLSMMLRRAREATRTPLAPVRVAFSHRDTRGYARLKHEFGTGRIDFGAPHAEITFVDAGNLPTGSDPHLGTMLRHYAELVLSASRPVPTAQDSLRIAIAAALRDGDLTLSGVARRVGTSPRTLQRRLYESGTSWRREVETVRNDEAVRYLSETDLPVQSVATRLGYTDARALRRAFQRWTGRGPDEYRRLHRTTPPRFASQRV</sequence>
<dbReference type="InterPro" id="IPR009057">
    <property type="entry name" value="Homeodomain-like_sf"/>
</dbReference>
<dbReference type="InterPro" id="IPR032687">
    <property type="entry name" value="AraC-type_N"/>
</dbReference>
<dbReference type="OrthoDB" id="5241536at2"/>
<keyword evidence="3" id="KW-0804">Transcription</keyword>
<dbReference type="EMBL" id="RFFH01000001">
    <property type="protein sequence ID" value="RMI35469.1"/>
    <property type="molecule type" value="Genomic_DNA"/>
</dbReference>
<keyword evidence="1" id="KW-0805">Transcription regulation</keyword>
<dbReference type="Gene3D" id="1.10.10.60">
    <property type="entry name" value="Homeodomain-like"/>
    <property type="match status" value="1"/>
</dbReference>
<gene>
    <name evidence="5" type="ORF">EBN03_04225</name>
</gene>
<name>A0A3M2LD69_9NOCA</name>
<dbReference type="Pfam" id="PF12625">
    <property type="entry name" value="Arabinose_bd"/>
    <property type="match status" value="1"/>
</dbReference>
<dbReference type="GO" id="GO:0003700">
    <property type="term" value="F:DNA-binding transcription factor activity"/>
    <property type="evidence" value="ECO:0007669"/>
    <property type="project" value="InterPro"/>
</dbReference>
<dbReference type="GO" id="GO:0000976">
    <property type="term" value="F:transcription cis-regulatory region binding"/>
    <property type="evidence" value="ECO:0007669"/>
    <property type="project" value="TreeGrafter"/>
</dbReference>
<keyword evidence="2" id="KW-0238">DNA-binding</keyword>
<evidence type="ECO:0000256" key="2">
    <source>
        <dbReference type="ARBA" id="ARBA00023125"/>
    </source>
</evidence>
<organism evidence="5 6">
    <name type="scientific">Nocardia stercoris</name>
    <dbReference type="NCBI Taxonomy" id="2483361"/>
    <lineage>
        <taxon>Bacteria</taxon>
        <taxon>Bacillati</taxon>
        <taxon>Actinomycetota</taxon>
        <taxon>Actinomycetes</taxon>
        <taxon>Mycobacteriales</taxon>
        <taxon>Nocardiaceae</taxon>
        <taxon>Nocardia</taxon>
    </lineage>
</organism>
<feature type="domain" description="HTH araC/xylS-type" evidence="4">
    <location>
        <begin position="235"/>
        <end position="333"/>
    </location>
</feature>
<evidence type="ECO:0000256" key="3">
    <source>
        <dbReference type="ARBA" id="ARBA00023163"/>
    </source>
</evidence>
<dbReference type="AlphaFoldDB" id="A0A3M2LD69"/>
<accession>A0A3M2LD69</accession>
<dbReference type="PROSITE" id="PS01124">
    <property type="entry name" value="HTH_ARAC_FAMILY_2"/>
    <property type="match status" value="1"/>
</dbReference>
<dbReference type="RefSeq" id="WP_122186445.1">
    <property type="nucleotide sequence ID" value="NZ_RFFH01000001.1"/>
</dbReference>
<evidence type="ECO:0000256" key="1">
    <source>
        <dbReference type="ARBA" id="ARBA00023015"/>
    </source>
</evidence>
<dbReference type="SMART" id="SM00342">
    <property type="entry name" value="HTH_ARAC"/>
    <property type="match status" value="1"/>
</dbReference>
<proteinExistence type="predicted"/>
<protein>
    <submittedName>
        <fullName evidence="5">AraC family transcriptional regulator</fullName>
    </submittedName>
</protein>
<evidence type="ECO:0000313" key="6">
    <source>
        <dbReference type="Proteomes" id="UP000279275"/>
    </source>
</evidence>
<keyword evidence="6" id="KW-1185">Reference proteome</keyword>
<dbReference type="PANTHER" id="PTHR47894">
    <property type="entry name" value="HTH-TYPE TRANSCRIPTIONAL REGULATOR GADX"/>
    <property type="match status" value="1"/>
</dbReference>
<dbReference type="Pfam" id="PF12833">
    <property type="entry name" value="HTH_18"/>
    <property type="match status" value="1"/>
</dbReference>
<dbReference type="PANTHER" id="PTHR47894:SF1">
    <property type="entry name" value="HTH-TYPE TRANSCRIPTIONAL REGULATOR VQSM"/>
    <property type="match status" value="1"/>
</dbReference>
<dbReference type="Proteomes" id="UP000279275">
    <property type="component" value="Unassembled WGS sequence"/>
</dbReference>
<dbReference type="InterPro" id="IPR018060">
    <property type="entry name" value="HTH_AraC"/>
</dbReference>